<evidence type="ECO:0000259" key="2">
    <source>
        <dbReference type="Pfam" id="PF17289"/>
    </source>
</evidence>
<dbReference type="InterPro" id="IPR035421">
    <property type="entry name" value="Terminase_6C"/>
</dbReference>
<keyword evidence="1" id="KW-1188">Viral release from host cell</keyword>
<protein>
    <recommendedName>
        <fullName evidence="2">Terminase large subunit gp17-like C-terminal domain-containing protein</fullName>
    </recommendedName>
</protein>
<evidence type="ECO:0000256" key="1">
    <source>
        <dbReference type="ARBA" id="ARBA00022612"/>
    </source>
</evidence>
<name>X1G6E2_9ZZZZ</name>
<dbReference type="AlphaFoldDB" id="X1G6E2"/>
<comment type="caution">
    <text evidence="3">The sequence shown here is derived from an EMBL/GenBank/DDBJ whole genome shotgun (WGS) entry which is preliminary data.</text>
</comment>
<organism evidence="3">
    <name type="scientific">marine sediment metagenome</name>
    <dbReference type="NCBI Taxonomy" id="412755"/>
    <lineage>
        <taxon>unclassified sequences</taxon>
        <taxon>metagenomes</taxon>
        <taxon>ecological metagenomes</taxon>
    </lineage>
</organism>
<sequence>NIKYPLIEIQNQWTSKGIEAYYRYKADRIIAETNFGGEMVESVIRNIDPNVSFRSIHASRGKRARAEPISALYEQGRIHHVGTFKDLEDQMCNFTPETKASPDRIDALVWAFTELILHRADPTRVARARSVGIKGFNF</sequence>
<gene>
    <name evidence="3" type="ORF">S03H2_34146</name>
</gene>
<feature type="non-terminal residue" evidence="3">
    <location>
        <position position="1"/>
    </location>
</feature>
<proteinExistence type="predicted"/>
<accession>X1G6E2</accession>
<dbReference type="EMBL" id="BARU01020820">
    <property type="protein sequence ID" value="GAH53456.1"/>
    <property type="molecule type" value="Genomic_DNA"/>
</dbReference>
<feature type="domain" description="Terminase large subunit gp17-like C-terminal" evidence="2">
    <location>
        <begin position="18"/>
        <end position="113"/>
    </location>
</feature>
<reference evidence="3" key="1">
    <citation type="journal article" date="2014" name="Front. Microbiol.">
        <title>High frequency of phylogenetically diverse reductive dehalogenase-homologous genes in deep subseafloor sedimentary metagenomes.</title>
        <authorList>
            <person name="Kawai M."/>
            <person name="Futagami T."/>
            <person name="Toyoda A."/>
            <person name="Takaki Y."/>
            <person name="Nishi S."/>
            <person name="Hori S."/>
            <person name="Arai W."/>
            <person name="Tsubouchi T."/>
            <person name="Morono Y."/>
            <person name="Uchiyama I."/>
            <person name="Ito T."/>
            <person name="Fujiyama A."/>
            <person name="Inagaki F."/>
            <person name="Takami H."/>
        </authorList>
    </citation>
    <scope>NUCLEOTIDE SEQUENCE</scope>
    <source>
        <strain evidence="3">Expedition CK06-06</strain>
    </source>
</reference>
<dbReference type="Gene3D" id="3.30.420.240">
    <property type="match status" value="1"/>
</dbReference>
<dbReference type="Pfam" id="PF17289">
    <property type="entry name" value="Terminase_6C"/>
    <property type="match status" value="1"/>
</dbReference>
<evidence type="ECO:0000313" key="3">
    <source>
        <dbReference type="EMBL" id="GAH53456.1"/>
    </source>
</evidence>